<dbReference type="InterPro" id="IPR010497">
    <property type="entry name" value="Epoxide_hydro_N"/>
</dbReference>
<organism evidence="5 6">
    <name type="scientific">Leucosporidium creatinivorum</name>
    <dbReference type="NCBI Taxonomy" id="106004"/>
    <lineage>
        <taxon>Eukaryota</taxon>
        <taxon>Fungi</taxon>
        <taxon>Dikarya</taxon>
        <taxon>Basidiomycota</taxon>
        <taxon>Pucciniomycotina</taxon>
        <taxon>Microbotryomycetes</taxon>
        <taxon>Leucosporidiales</taxon>
        <taxon>Leucosporidium</taxon>
    </lineage>
</organism>
<accession>A0A1Y2F8Q7</accession>
<evidence type="ECO:0000313" key="6">
    <source>
        <dbReference type="Proteomes" id="UP000193467"/>
    </source>
</evidence>
<feature type="active site" description="Proton donor" evidence="3">
    <location>
        <position position="336"/>
    </location>
</feature>
<dbReference type="GO" id="GO:0004301">
    <property type="term" value="F:epoxide hydrolase activity"/>
    <property type="evidence" value="ECO:0007669"/>
    <property type="project" value="TreeGrafter"/>
</dbReference>
<dbReference type="OrthoDB" id="7130006at2759"/>
<evidence type="ECO:0000313" key="5">
    <source>
        <dbReference type="EMBL" id="ORY80281.1"/>
    </source>
</evidence>
<dbReference type="PANTHER" id="PTHR21661">
    <property type="entry name" value="EPOXIDE HYDROLASE 1-RELATED"/>
    <property type="match status" value="1"/>
</dbReference>
<dbReference type="InterPro" id="IPR016292">
    <property type="entry name" value="Epoxide_hydrolase"/>
</dbReference>
<dbReference type="PRINTS" id="PR00412">
    <property type="entry name" value="EPOXHYDRLASE"/>
</dbReference>
<dbReference type="GO" id="GO:0097176">
    <property type="term" value="P:epoxide metabolic process"/>
    <property type="evidence" value="ECO:0007669"/>
    <property type="project" value="TreeGrafter"/>
</dbReference>
<dbReference type="InterPro" id="IPR000639">
    <property type="entry name" value="Epox_hydrolase-like"/>
</dbReference>
<keyword evidence="2 5" id="KW-0378">Hydrolase</keyword>
<dbReference type="SMR" id="A0A1Y2F8Q7"/>
<dbReference type="PIRSF" id="PIRSF001112">
    <property type="entry name" value="Epoxide_hydrolase"/>
    <property type="match status" value="1"/>
</dbReference>
<proteinExistence type="inferred from homology"/>
<dbReference type="Proteomes" id="UP000193467">
    <property type="component" value="Unassembled WGS sequence"/>
</dbReference>
<name>A0A1Y2F8Q7_9BASI</name>
<dbReference type="SUPFAM" id="SSF53474">
    <property type="entry name" value="alpha/beta-Hydrolases"/>
    <property type="match status" value="1"/>
</dbReference>
<keyword evidence="6" id="KW-1185">Reference proteome</keyword>
<comment type="similarity">
    <text evidence="1">Belongs to the peptidase S33 family.</text>
</comment>
<feature type="domain" description="Epoxide hydrolase N-terminal" evidence="4">
    <location>
        <begin position="13"/>
        <end position="129"/>
    </location>
</feature>
<dbReference type="Pfam" id="PF06441">
    <property type="entry name" value="EHN"/>
    <property type="match status" value="1"/>
</dbReference>
<dbReference type="STRING" id="106004.A0A1Y2F8Q7"/>
<evidence type="ECO:0000256" key="3">
    <source>
        <dbReference type="PIRSR" id="PIRSR001112-1"/>
    </source>
</evidence>
<feature type="active site" description="Proton acceptor" evidence="3">
    <location>
        <position position="390"/>
    </location>
</feature>
<dbReference type="EMBL" id="MCGR01000025">
    <property type="protein sequence ID" value="ORY80281.1"/>
    <property type="molecule type" value="Genomic_DNA"/>
</dbReference>
<evidence type="ECO:0000259" key="4">
    <source>
        <dbReference type="Pfam" id="PF06441"/>
    </source>
</evidence>
<comment type="caution">
    <text evidence="5">The sequence shown here is derived from an EMBL/GenBank/DDBJ whole genome shotgun (WGS) entry which is preliminary data.</text>
</comment>
<gene>
    <name evidence="5" type="ORF">BCR35DRAFT_331928</name>
</gene>
<protein>
    <submittedName>
        <fullName evidence="5">Epoxide hydrolase</fullName>
    </submittedName>
</protein>
<evidence type="ECO:0000256" key="2">
    <source>
        <dbReference type="ARBA" id="ARBA00022801"/>
    </source>
</evidence>
<sequence length="414" mass="47013">MTYTTTYSFSSPPQPFTIAIPQPHLDDLSTRLDNARWPDSDPVPDDATDEERKHFYKMGYGPTLPLMKEMATEWKSFDYRQFEKELNSFNHFEVEIECLSIHFLHHRSEREDAIPLILCHGWPGSFHEFLSLIPILTSPTNPSDQAFHVVIPSMPGYTFSSPPKTSRWVMDDTARVYDALMKGLGYHKYAAQGGDWGSITARCLGALYPESCTAVHLNFCPAPSPPSLLSLVPSRTLLGYLPRWAMADTQRERLHKALDYTEKGSAYYVMQKNTPRTPAYGLNDSPIGLLAWIGEKMITAIETAQGPNPALTRKTLYETLSLYWFTSSIGTSFLPYALNHHFTEFLSSPKYHLPNFALSTFPREIAITPLEWVKKTGELKWNREADDGGHFAALEKPEVLAEHVREAMGVMWKQ</sequence>
<feature type="active site" description="Nucleophile" evidence="3">
    <location>
        <position position="195"/>
    </location>
</feature>
<reference evidence="5 6" key="1">
    <citation type="submission" date="2016-07" db="EMBL/GenBank/DDBJ databases">
        <title>Pervasive Adenine N6-methylation of Active Genes in Fungi.</title>
        <authorList>
            <consortium name="DOE Joint Genome Institute"/>
            <person name="Mondo S.J."/>
            <person name="Dannebaum R.O."/>
            <person name="Kuo R.C."/>
            <person name="Labutti K."/>
            <person name="Haridas S."/>
            <person name="Kuo A."/>
            <person name="Salamov A."/>
            <person name="Ahrendt S.R."/>
            <person name="Lipzen A."/>
            <person name="Sullivan W."/>
            <person name="Andreopoulos W.B."/>
            <person name="Clum A."/>
            <person name="Lindquist E."/>
            <person name="Daum C."/>
            <person name="Ramamoorthy G.K."/>
            <person name="Gryganskyi A."/>
            <person name="Culley D."/>
            <person name="Magnuson J.K."/>
            <person name="James T.Y."/>
            <person name="O'Malley M.A."/>
            <person name="Stajich J.E."/>
            <person name="Spatafora J.W."/>
            <person name="Visel A."/>
            <person name="Grigoriev I.V."/>
        </authorList>
    </citation>
    <scope>NUCLEOTIDE SEQUENCE [LARGE SCALE GENOMIC DNA]</scope>
    <source>
        <strain evidence="5 6">62-1032</strain>
    </source>
</reference>
<dbReference type="InParanoid" id="A0A1Y2F8Q7"/>
<dbReference type="Gene3D" id="3.40.50.1820">
    <property type="entry name" value="alpha/beta hydrolase"/>
    <property type="match status" value="1"/>
</dbReference>
<dbReference type="InterPro" id="IPR029058">
    <property type="entry name" value="AB_hydrolase_fold"/>
</dbReference>
<evidence type="ECO:0000256" key="1">
    <source>
        <dbReference type="ARBA" id="ARBA00010088"/>
    </source>
</evidence>
<dbReference type="AlphaFoldDB" id="A0A1Y2F8Q7"/>
<dbReference type="PANTHER" id="PTHR21661:SF79">
    <property type="entry name" value="EPOXIDE HYDROLASE"/>
    <property type="match status" value="1"/>
</dbReference>